<sequence length="102" mass="12158">MNEVQMINYKSKNTYLGLGKDIVSPKIMYQTKKEKKMRATLLHKLFELLQNTEPFSQVNDLSFWLKVSNQVLSNTELKMYLHPNKIARFVDRYAPDWKEQTM</sequence>
<accession>A0A9X7TEH5</accession>
<keyword evidence="1" id="KW-0614">Plasmid</keyword>
<dbReference type="AlphaFoldDB" id="A0A9X7TEH5"/>
<reference evidence="1 2" key="1">
    <citation type="submission" date="2019-06" db="EMBL/GenBank/DDBJ databases">
        <title>Whole genome sequencing of Lactobacillus johnsonii strain G2A.</title>
        <authorList>
            <person name="Conlan S."/>
            <person name="Thomas P.J."/>
            <person name="Mullikin J."/>
            <person name="Singer J."/>
            <person name="Weaver C."/>
            <person name="Segre J.A."/>
        </authorList>
    </citation>
    <scope>NUCLEOTIDE SEQUENCE [LARGE SCALE GENOMIC DNA]</scope>
    <source>
        <strain evidence="1 2">G2A</strain>
        <plasmid evidence="1 2">unnamed1</plasmid>
    </source>
</reference>
<dbReference type="RefSeq" id="WP_163588856.1">
    <property type="nucleotide sequence ID" value="NZ_CP040855.1"/>
</dbReference>
<geneLocation type="plasmid" evidence="1 2">
    <name>unnamed1</name>
</geneLocation>
<dbReference type="Proteomes" id="UP000464749">
    <property type="component" value="Plasmid unnamed1"/>
</dbReference>
<proteinExistence type="predicted"/>
<name>A0A9X7TEH5_LACJH</name>
<organism evidence="1 2">
    <name type="scientific">Lactobacillus johnsonii</name>
    <dbReference type="NCBI Taxonomy" id="33959"/>
    <lineage>
        <taxon>Bacteria</taxon>
        <taxon>Bacillati</taxon>
        <taxon>Bacillota</taxon>
        <taxon>Bacilli</taxon>
        <taxon>Lactobacillales</taxon>
        <taxon>Lactobacillaceae</taxon>
        <taxon>Lactobacillus</taxon>
    </lineage>
</organism>
<dbReference type="EMBL" id="CP040855">
    <property type="protein sequence ID" value="QIA88497.1"/>
    <property type="molecule type" value="Genomic_DNA"/>
</dbReference>
<gene>
    <name evidence="1" type="ORF">FEE39_09625</name>
</gene>
<evidence type="ECO:0000313" key="1">
    <source>
        <dbReference type="EMBL" id="QIA88497.1"/>
    </source>
</evidence>
<protein>
    <submittedName>
        <fullName evidence="1">Uncharacterized protein</fullName>
    </submittedName>
</protein>
<evidence type="ECO:0000313" key="2">
    <source>
        <dbReference type="Proteomes" id="UP000464749"/>
    </source>
</evidence>